<dbReference type="OrthoDB" id="416496at2759"/>
<dbReference type="PANTHER" id="PTHR45036:SF1">
    <property type="entry name" value="METHYLTRANSFERASE LIKE 7A"/>
    <property type="match status" value="1"/>
</dbReference>
<feature type="compositionally biased region" description="Polar residues" evidence="2">
    <location>
        <begin position="794"/>
        <end position="803"/>
    </location>
</feature>
<dbReference type="GO" id="GO:0008270">
    <property type="term" value="F:zinc ion binding"/>
    <property type="evidence" value="ECO:0007669"/>
    <property type="project" value="UniProtKB-KW"/>
</dbReference>
<evidence type="ECO:0000313" key="4">
    <source>
        <dbReference type="EMBL" id="KAF3431483.1"/>
    </source>
</evidence>
<name>A0A8K0DM52_9ROSA</name>
<proteinExistence type="predicted"/>
<dbReference type="InterPro" id="IPR001841">
    <property type="entry name" value="Znf_RING"/>
</dbReference>
<organism evidence="4 5">
    <name type="scientific">Rhamnella rubrinervis</name>
    <dbReference type="NCBI Taxonomy" id="2594499"/>
    <lineage>
        <taxon>Eukaryota</taxon>
        <taxon>Viridiplantae</taxon>
        <taxon>Streptophyta</taxon>
        <taxon>Embryophyta</taxon>
        <taxon>Tracheophyta</taxon>
        <taxon>Spermatophyta</taxon>
        <taxon>Magnoliopsida</taxon>
        <taxon>eudicotyledons</taxon>
        <taxon>Gunneridae</taxon>
        <taxon>Pentapetalae</taxon>
        <taxon>rosids</taxon>
        <taxon>fabids</taxon>
        <taxon>Rosales</taxon>
        <taxon>Rhamnaceae</taxon>
        <taxon>rhamnoid group</taxon>
        <taxon>Rhamneae</taxon>
        <taxon>Rhamnella</taxon>
    </lineage>
</organism>
<feature type="region of interest" description="Disordered" evidence="2">
    <location>
        <begin position="778"/>
        <end position="826"/>
    </location>
</feature>
<dbReference type="InterPro" id="IPR029063">
    <property type="entry name" value="SAM-dependent_MTases_sf"/>
</dbReference>
<protein>
    <recommendedName>
        <fullName evidence="3">RING-type domain-containing protein</fullName>
    </recommendedName>
</protein>
<dbReference type="InterPro" id="IPR013083">
    <property type="entry name" value="Znf_RING/FYVE/PHD"/>
</dbReference>
<dbReference type="SUPFAM" id="SSF53335">
    <property type="entry name" value="S-adenosyl-L-methionine-dependent methyltransferases"/>
    <property type="match status" value="1"/>
</dbReference>
<dbReference type="Gene3D" id="3.40.50.150">
    <property type="entry name" value="Vaccinia Virus protein VP39"/>
    <property type="match status" value="1"/>
</dbReference>
<evidence type="ECO:0000256" key="2">
    <source>
        <dbReference type="SAM" id="MobiDB-lite"/>
    </source>
</evidence>
<dbReference type="SUPFAM" id="SSF57850">
    <property type="entry name" value="RING/U-box"/>
    <property type="match status" value="1"/>
</dbReference>
<feature type="region of interest" description="Disordered" evidence="2">
    <location>
        <begin position="1"/>
        <end position="56"/>
    </location>
</feature>
<dbReference type="SMART" id="SM00184">
    <property type="entry name" value="RING"/>
    <property type="match status" value="1"/>
</dbReference>
<evidence type="ECO:0000259" key="3">
    <source>
        <dbReference type="PROSITE" id="PS50089"/>
    </source>
</evidence>
<feature type="domain" description="RING-type" evidence="3">
    <location>
        <begin position="649"/>
        <end position="707"/>
    </location>
</feature>
<dbReference type="EMBL" id="VOIH02000012">
    <property type="protein sequence ID" value="KAF3431483.1"/>
    <property type="molecule type" value="Genomic_DNA"/>
</dbReference>
<dbReference type="GO" id="GO:0008757">
    <property type="term" value="F:S-adenosylmethionine-dependent methyltransferase activity"/>
    <property type="evidence" value="ECO:0007669"/>
    <property type="project" value="InterPro"/>
</dbReference>
<dbReference type="CDD" id="cd02440">
    <property type="entry name" value="AdoMet_MTases"/>
    <property type="match status" value="1"/>
</dbReference>
<sequence>MLRHSSSLLPPLLPQPPNTRCSSIQAPRVKISPRSDSYPGRVIVDPNASQTATNDRSQPLSLSLACGSCPCGRRRLFMEVAAAALFPICSANASDSLSDYASVLNRVHPPRPDWYEEFYASVLDTGMKSYEEEIAGYKSELFANLKGKAGKVLEIGIGTGPNLRYYAGNNDLQVIGVDPNRKMERYAKAAAMAAGLPLPNFKFIQAVGEAIPLDDASVDAIIGTLVLCSVKDVNMALKEVKRLLRPGGLYLFVEHVAAKDGTTLRFIQSVLDPLQQTLSDGCHLTRETGKYIFEAGFSHLHLRMASISNASLVSPHVYGVACVSGASRVFHHLDSQSPGWSSSTDDVVLLALRQRPIDFSQGLGFIEFTIIVLRLTASRIGLGEFYKKIAKTGSLCCVAARPHGSHTTTGDWSMGPHEPYWRNNTSFSPPPSRWDFQFQSDGLQYGSHDGIQLYGSSRSSNSKESRSWVRGNQLYNHHYSASDGAGMFLSSSSDLSQGPQWTPPAIQEINVDDFESTTRRGFAFGLSSFRPTIEGTSENPDSGGSSSTHSESSESEPTFKSNTSSHRTFSSRRSFMSKPIHPLSFPTQTPPRELSDFAAAGLAEFDAATQRDAHRWSSASSSVDFADVSESFESEICSKPCNPSDGFRCGLCERFLSQRSPWSSRRIVRSGDMPVTGVLSCRHVFHAECLEQTTPKTRKSDPPCPLCVRLEDENFPEQRSFPRMRNGLPKIRPFCEDGPSRPWGCVQVGDCVEGALHVPPRNTMLLLNRNRIKKNLSLKGNSSKEFPGKLKRSGSPSSQQFSGISVDRGAVGSSKSKTTAGPSMKG</sequence>
<dbReference type="InterPro" id="IPR052356">
    <property type="entry name" value="Thiol_S-MT"/>
</dbReference>
<feature type="compositionally biased region" description="Polar residues" evidence="2">
    <location>
        <begin position="47"/>
        <end position="56"/>
    </location>
</feature>
<dbReference type="Proteomes" id="UP000796880">
    <property type="component" value="Unassembled WGS sequence"/>
</dbReference>
<keyword evidence="1" id="KW-0863">Zinc-finger</keyword>
<comment type="caution">
    <text evidence="4">The sequence shown here is derived from an EMBL/GenBank/DDBJ whole genome shotgun (WGS) entry which is preliminary data.</text>
</comment>
<keyword evidence="5" id="KW-1185">Reference proteome</keyword>
<dbReference type="InterPro" id="IPR013216">
    <property type="entry name" value="Methyltransf_11"/>
</dbReference>
<keyword evidence="1" id="KW-0862">Zinc</keyword>
<feature type="compositionally biased region" description="Polar residues" evidence="2">
    <location>
        <begin position="813"/>
        <end position="826"/>
    </location>
</feature>
<feature type="compositionally biased region" description="Low complexity" evidence="2">
    <location>
        <begin position="1"/>
        <end position="10"/>
    </location>
</feature>
<feature type="region of interest" description="Disordered" evidence="2">
    <location>
        <begin position="529"/>
        <end position="566"/>
    </location>
</feature>
<dbReference type="AlphaFoldDB" id="A0A8K0DM52"/>
<evidence type="ECO:0000313" key="5">
    <source>
        <dbReference type="Proteomes" id="UP000796880"/>
    </source>
</evidence>
<reference evidence="4" key="1">
    <citation type="submission" date="2020-03" db="EMBL/GenBank/DDBJ databases">
        <title>A high-quality chromosome-level genome assembly of a woody plant with both climbing and erect habits, Rhamnella rubrinervis.</title>
        <authorList>
            <person name="Lu Z."/>
            <person name="Yang Y."/>
            <person name="Zhu X."/>
            <person name="Sun Y."/>
        </authorList>
    </citation>
    <scope>NUCLEOTIDE SEQUENCE</scope>
    <source>
        <strain evidence="4">BYM</strain>
        <tissue evidence="4">Leaf</tissue>
    </source>
</reference>
<keyword evidence="1" id="KW-0479">Metal-binding</keyword>
<dbReference type="PROSITE" id="PS50089">
    <property type="entry name" value="ZF_RING_2"/>
    <property type="match status" value="1"/>
</dbReference>
<evidence type="ECO:0000256" key="1">
    <source>
        <dbReference type="PROSITE-ProRule" id="PRU00175"/>
    </source>
</evidence>
<gene>
    <name evidence="4" type="ORF">FNV43_RR26214</name>
</gene>
<accession>A0A8K0DM52</accession>
<dbReference type="Gene3D" id="3.30.40.10">
    <property type="entry name" value="Zinc/RING finger domain, C3HC4 (zinc finger)"/>
    <property type="match status" value="1"/>
</dbReference>
<dbReference type="PANTHER" id="PTHR45036">
    <property type="entry name" value="METHYLTRANSFERASE LIKE 7B"/>
    <property type="match status" value="1"/>
</dbReference>
<dbReference type="Pfam" id="PF08241">
    <property type="entry name" value="Methyltransf_11"/>
    <property type="match status" value="1"/>
</dbReference>